<dbReference type="Gene3D" id="3.10.350.10">
    <property type="entry name" value="LysM domain"/>
    <property type="match status" value="1"/>
</dbReference>
<name>A0A9D1HJV5_9FIRM</name>
<dbReference type="InterPro" id="IPR018392">
    <property type="entry name" value="LysM"/>
</dbReference>
<dbReference type="Pfam" id="PF01476">
    <property type="entry name" value="LysM"/>
    <property type="match status" value="1"/>
</dbReference>
<evidence type="ECO:0000313" key="3">
    <source>
        <dbReference type="Proteomes" id="UP000824124"/>
    </source>
</evidence>
<organism evidence="2 3">
    <name type="scientific">Candidatus Avidehalobacter gallistercoris</name>
    <dbReference type="NCBI Taxonomy" id="2840694"/>
    <lineage>
        <taxon>Bacteria</taxon>
        <taxon>Bacillati</taxon>
        <taxon>Bacillota</taxon>
        <taxon>Clostridia</taxon>
        <taxon>Eubacteriales</taxon>
        <taxon>Peptococcaceae</taxon>
        <taxon>Peptococcaceae incertae sedis</taxon>
        <taxon>Candidatus Avidehalobacter</taxon>
    </lineage>
</organism>
<reference evidence="2" key="1">
    <citation type="submission" date="2020-10" db="EMBL/GenBank/DDBJ databases">
        <authorList>
            <person name="Gilroy R."/>
        </authorList>
    </citation>
    <scope>NUCLEOTIDE SEQUENCE</scope>
    <source>
        <strain evidence="2">2830</strain>
    </source>
</reference>
<dbReference type="SMART" id="SM00257">
    <property type="entry name" value="LysM"/>
    <property type="match status" value="1"/>
</dbReference>
<protein>
    <submittedName>
        <fullName evidence="2">LysM peptidoglycan-binding domain-containing protein</fullName>
    </submittedName>
</protein>
<dbReference type="SUPFAM" id="SSF54106">
    <property type="entry name" value="LysM domain"/>
    <property type="match status" value="1"/>
</dbReference>
<evidence type="ECO:0000259" key="1">
    <source>
        <dbReference type="PROSITE" id="PS51782"/>
    </source>
</evidence>
<dbReference type="PANTHER" id="PTHR34700">
    <property type="entry name" value="POTASSIUM BINDING PROTEIN KBP"/>
    <property type="match status" value="1"/>
</dbReference>
<dbReference type="InterPro" id="IPR052196">
    <property type="entry name" value="Bact_Kbp"/>
</dbReference>
<comment type="caution">
    <text evidence="2">The sequence shown here is derived from an EMBL/GenBank/DDBJ whole genome shotgun (WGS) entry which is preliminary data.</text>
</comment>
<dbReference type="PANTHER" id="PTHR34700:SF4">
    <property type="entry name" value="PHAGE-LIKE ELEMENT PBSX PROTEIN XKDP"/>
    <property type="match status" value="1"/>
</dbReference>
<dbReference type="PROSITE" id="PS51782">
    <property type="entry name" value="LYSM"/>
    <property type="match status" value="1"/>
</dbReference>
<proteinExistence type="predicted"/>
<reference evidence="2" key="2">
    <citation type="journal article" date="2021" name="PeerJ">
        <title>Extensive microbial diversity within the chicken gut microbiome revealed by metagenomics and culture.</title>
        <authorList>
            <person name="Gilroy R."/>
            <person name="Ravi A."/>
            <person name="Getino M."/>
            <person name="Pursley I."/>
            <person name="Horton D.L."/>
            <person name="Alikhan N.F."/>
            <person name="Baker D."/>
            <person name="Gharbi K."/>
            <person name="Hall N."/>
            <person name="Watson M."/>
            <person name="Adriaenssens E.M."/>
            <person name="Foster-Nyarko E."/>
            <person name="Jarju S."/>
            <person name="Secka A."/>
            <person name="Antonio M."/>
            <person name="Oren A."/>
            <person name="Chaudhuri R.R."/>
            <person name="La Ragione R."/>
            <person name="Hildebrand F."/>
            <person name="Pallen M.J."/>
        </authorList>
    </citation>
    <scope>NUCLEOTIDE SEQUENCE</scope>
    <source>
        <strain evidence="2">2830</strain>
    </source>
</reference>
<evidence type="ECO:0000313" key="2">
    <source>
        <dbReference type="EMBL" id="HIU10405.1"/>
    </source>
</evidence>
<dbReference type="InterPro" id="IPR036779">
    <property type="entry name" value="LysM_dom_sf"/>
</dbReference>
<accession>A0A9D1HJV5</accession>
<dbReference type="Proteomes" id="UP000824124">
    <property type="component" value="Unassembled WGS sequence"/>
</dbReference>
<feature type="domain" description="LysM" evidence="1">
    <location>
        <begin position="172"/>
        <end position="221"/>
    </location>
</feature>
<sequence length="222" mass="24691">MAYTMYLNGVQMPVTPSKLTVKIKGQNKTLNLVNDGEINFLRSPGLTEITVEVLLPMLQAYHFASYPSGYQPPDYYLSAFERMIAGKTPGQFILSRYAPAGGRLYDTNLRVSLESYNIVEDASNGPDVTVSLTLKQYKAFGTKTVKLVEPTVAVVEKPRETDNAPKKENKAKTYTVKSGDCLWNIAKKYYGNGAKYTQIFNANKDKISNPNLIYPGQVLTIP</sequence>
<gene>
    <name evidence="2" type="ORF">IAB00_04055</name>
</gene>
<dbReference type="CDD" id="cd00118">
    <property type="entry name" value="LysM"/>
    <property type="match status" value="1"/>
</dbReference>
<dbReference type="AlphaFoldDB" id="A0A9D1HJV5"/>
<dbReference type="EMBL" id="DVMH01000021">
    <property type="protein sequence ID" value="HIU10405.1"/>
    <property type="molecule type" value="Genomic_DNA"/>
</dbReference>